<accession>A0A0E9TQG4</accession>
<reference evidence="1" key="1">
    <citation type="submission" date="2014-11" db="EMBL/GenBank/DDBJ databases">
        <authorList>
            <person name="Amaro Gonzalez C."/>
        </authorList>
    </citation>
    <scope>NUCLEOTIDE SEQUENCE</scope>
</reference>
<proteinExistence type="predicted"/>
<evidence type="ECO:0000313" key="1">
    <source>
        <dbReference type="EMBL" id="JAH55702.1"/>
    </source>
</evidence>
<dbReference type="EMBL" id="GBXM01052875">
    <property type="protein sequence ID" value="JAH55702.1"/>
    <property type="molecule type" value="Transcribed_RNA"/>
</dbReference>
<name>A0A0E9TQG4_ANGAN</name>
<dbReference type="AlphaFoldDB" id="A0A0E9TQG4"/>
<protein>
    <submittedName>
        <fullName evidence="1">Uncharacterized protein</fullName>
    </submittedName>
</protein>
<sequence length="18" mass="2056">MSLGFLGFWFLEGPLVDK</sequence>
<organism evidence="1">
    <name type="scientific">Anguilla anguilla</name>
    <name type="common">European freshwater eel</name>
    <name type="synonym">Muraena anguilla</name>
    <dbReference type="NCBI Taxonomy" id="7936"/>
    <lineage>
        <taxon>Eukaryota</taxon>
        <taxon>Metazoa</taxon>
        <taxon>Chordata</taxon>
        <taxon>Craniata</taxon>
        <taxon>Vertebrata</taxon>
        <taxon>Euteleostomi</taxon>
        <taxon>Actinopterygii</taxon>
        <taxon>Neopterygii</taxon>
        <taxon>Teleostei</taxon>
        <taxon>Anguilliformes</taxon>
        <taxon>Anguillidae</taxon>
        <taxon>Anguilla</taxon>
    </lineage>
</organism>
<reference evidence="1" key="2">
    <citation type="journal article" date="2015" name="Fish Shellfish Immunol.">
        <title>Early steps in the European eel (Anguilla anguilla)-Vibrio vulnificus interaction in the gills: Role of the RtxA13 toxin.</title>
        <authorList>
            <person name="Callol A."/>
            <person name="Pajuelo D."/>
            <person name="Ebbesson L."/>
            <person name="Teles M."/>
            <person name="MacKenzie S."/>
            <person name="Amaro C."/>
        </authorList>
    </citation>
    <scope>NUCLEOTIDE SEQUENCE</scope>
</reference>